<evidence type="ECO:0000256" key="4">
    <source>
        <dbReference type="ARBA" id="ARBA00013078"/>
    </source>
</evidence>
<comment type="similarity">
    <text evidence="3">Belongs to the HAD-like hydrolase superfamily. CbbY/CbbZ/Gph/YieH family.</text>
</comment>
<dbReference type="InterPro" id="IPR023214">
    <property type="entry name" value="HAD_sf"/>
</dbReference>
<comment type="caution">
    <text evidence="5">The sequence shown here is derived from an EMBL/GenBank/DDBJ whole genome shotgun (WGS) entry which is preliminary data.</text>
</comment>
<dbReference type="EMBL" id="BAABHW010000002">
    <property type="protein sequence ID" value="GAA5074524.1"/>
    <property type="molecule type" value="Genomic_DNA"/>
</dbReference>
<proteinExistence type="inferred from homology"/>
<dbReference type="InterPro" id="IPR023198">
    <property type="entry name" value="PGP-like_dom2"/>
</dbReference>
<dbReference type="Proteomes" id="UP001499910">
    <property type="component" value="Unassembled WGS sequence"/>
</dbReference>
<dbReference type="CDD" id="cd07526">
    <property type="entry name" value="HAD_BPGM_like"/>
    <property type="match status" value="1"/>
</dbReference>
<dbReference type="EC" id="3.1.3.18" evidence="4"/>
<dbReference type="GO" id="GO:0016787">
    <property type="term" value="F:hydrolase activity"/>
    <property type="evidence" value="ECO:0007669"/>
    <property type="project" value="UniProtKB-KW"/>
</dbReference>
<evidence type="ECO:0000256" key="3">
    <source>
        <dbReference type="ARBA" id="ARBA00006171"/>
    </source>
</evidence>
<dbReference type="PANTHER" id="PTHR43434:SF1">
    <property type="entry name" value="PHOSPHOGLYCOLATE PHOSPHATASE"/>
    <property type="match status" value="1"/>
</dbReference>
<dbReference type="Pfam" id="PF00702">
    <property type="entry name" value="Hydrolase"/>
    <property type="match status" value="1"/>
</dbReference>
<dbReference type="SFLD" id="SFLDG01129">
    <property type="entry name" value="C1.5:_HAD__Beta-PGM__Phosphata"/>
    <property type="match status" value="1"/>
</dbReference>
<dbReference type="RefSeq" id="WP_259553962.1">
    <property type="nucleotide sequence ID" value="NZ_BAABHW010000002.1"/>
</dbReference>
<dbReference type="SUPFAM" id="SSF56784">
    <property type="entry name" value="HAD-like"/>
    <property type="match status" value="1"/>
</dbReference>
<evidence type="ECO:0000256" key="2">
    <source>
        <dbReference type="ARBA" id="ARBA00004818"/>
    </source>
</evidence>
<dbReference type="Gene3D" id="1.10.150.240">
    <property type="entry name" value="Putative phosphatase, domain 2"/>
    <property type="match status" value="1"/>
</dbReference>
<dbReference type="PANTHER" id="PTHR43434">
    <property type="entry name" value="PHOSPHOGLYCOLATE PHOSPHATASE"/>
    <property type="match status" value="1"/>
</dbReference>
<dbReference type="SFLD" id="SFLDG01135">
    <property type="entry name" value="C1.5.6:_HAD__Beta-PGM__Phospha"/>
    <property type="match status" value="1"/>
</dbReference>
<comment type="pathway">
    <text evidence="2">Organic acid metabolism; glycolate biosynthesis; glycolate from 2-phosphoglycolate: step 1/1.</text>
</comment>
<protein>
    <recommendedName>
        <fullName evidence="4">phosphoglycolate phosphatase</fullName>
        <ecNumber evidence="4">3.1.3.18</ecNumber>
    </recommendedName>
</protein>
<keyword evidence="5" id="KW-0378">Hydrolase</keyword>
<dbReference type="NCBIfam" id="TIGR01509">
    <property type="entry name" value="HAD-SF-IA-v3"/>
    <property type="match status" value="1"/>
</dbReference>
<gene>
    <name evidence="5" type="ORF">GCM10023209_21690</name>
</gene>
<comment type="catalytic activity">
    <reaction evidence="1">
        <text>2-phosphoglycolate + H2O = glycolate + phosphate</text>
        <dbReference type="Rhea" id="RHEA:14369"/>
        <dbReference type="ChEBI" id="CHEBI:15377"/>
        <dbReference type="ChEBI" id="CHEBI:29805"/>
        <dbReference type="ChEBI" id="CHEBI:43474"/>
        <dbReference type="ChEBI" id="CHEBI:58033"/>
        <dbReference type="EC" id="3.1.3.18"/>
    </reaction>
</comment>
<dbReference type="InterPro" id="IPR036412">
    <property type="entry name" value="HAD-like_sf"/>
</dbReference>
<organism evidence="5 6">
    <name type="scientific">[Roseibacterium] beibuensis</name>
    <dbReference type="NCBI Taxonomy" id="1193142"/>
    <lineage>
        <taxon>Bacteria</taxon>
        <taxon>Pseudomonadati</taxon>
        <taxon>Pseudomonadota</taxon>
        <taxon>Alphaproteobacteria</taxon>
        <taxon>Rhodobacterales</taxon>
        <taxon>Roseobacteraceae</taxon>
        <taxon>Roseicyclus</taxon>
    </lineage>
</organism>
<accession>A0ABP9LAH5</accession>
<evidence type="ECO:0000313" key="6">
    <source>
        <dbReference type="Proteomes" id="UP001499910"/>
    </source>
</evidence>
<evidence type="ECO:0000256" key="1">
    <source>
        <dbReference type="ARBA" id="ARBA00000830"/>
    </source>
</evidence>
<dbReference type="SFLD" id="SFLDS00003">
    <property type="entry name" value="Haloacid_Dehalogenase"/>
    <property type="match status" value="1"/>
</dbReference>
<reference evidence="6" key="1">
    <citation type="journal article" date="2019" name="Int. J. Syst. Evol. Microbiol.">
        <title>The Global Catalogue of Microorganisms (GCM) 10K type strain sequencing project: providing services to taxonomists for standard genome sequencing and annotation.</title>
        <authorList>
            <consortium name="The Broad Institute Genomics Platform"/>
            <consortium name="The Broad Institute Genome Sequencing Center for Infectious Disease"/>
            <person name="Wu L."/>
            <person name="Ma J."/>
        </authorList>
    </citation>
    <scope>NUCLEOTIDE SEQUENCE [LARGE SCALE GENOMIC DNA]</scope>
    <source>
        <strain evidence="6">JCM 18015</strain>
    </source>
</reference>
<name>A0ABP9LAH5_9RHOB</name>
<dbReference type="Gene3D" id="3.40.50.1000">
    <property type="entry name" value="HAD superfamily/HAD-like"/>
    <property type="match status" value="1"/>
</dbReference>
<dbReference type="InterPro" id="IPR050155">
    <property type="entry name" value="HAD-like_hydrolase_sf"/>
</dbReference>
<sequence length="217" mass="22736">MTPDLIIFDCDGVLVDSEPVSNRLLVDNLARHGLSLTFDEAMGLFIGGTMAGVGEKARSLGADLPDDWVDEIYAETYAKLREGVDPIPGIPALLDQLDTVGLPYCVASNGSEEKMGITLGSTGLAPRFDGRRYSAHTLRVAKPDPGLFLHAAADLGVDPAKCLVVEDSPTGAEAARRAGMPCFGYAPEGDGARLAAKGAQIIRDMAEIPALIGIQAA</sequence>
<dbReference type="InterPro" id="IPR006439">
    <property type="entry name" value="HAD-SF_hydro_IA"/>
</dbReference>
<keyword evidence="6" id="KW-1185">Reference proteome</keyword>
<evidence type="ECO:0000313" key="5">
    <source>
        <dbReference type="EMBL" id="GAA5074524.1"/>
    </source>
</evidence>